<proteinExistence type="predicted"/>
<feature type="compositionally biased region" description="Basic and acidic residues" evidence="1">
    <location>
        <begin position="55"/>
        <end position="78"/>
    </location>
</feature>
<evidence type="ECO:0000313" key="2">
    <source>
        <dbReference type="EMBL" id="PRX23474.1"/>
    </source>
</evidence>
<dbReference type="Proteomes" id="UP000239415">
    <property type="component" value="Unassembled WGS sequence"/>
</dbReference>
<feature type="region of interest" description="Disordered" evidence="1">
    <location>
        <begin position="1"/>
        <end position="130"/>
    </location>
</feature>
<dbReference type="AlphaFoldDB" id="A0A2T0KIY7"/>
<dbReference type="RefSeq" id="WP_106316670.1">
    <property type="nucleotide sequence ID" value="NZ_BOMO01000041.1"/>
</dbReference>
<comment type="caution">
    <text evidence="2">The sequence shown here is derived from an EMBL/GenBank/DDBJ whole genome shotgun (WGS) entry which is preliminary data.</text>
</comment>
<feature type="compositionally biased region" description="Basic and acidic residues" evidence="1">
    <location>
        <begin position="85"/>
        <end position="100"/>
    </location>
</feature>
<sequence>MRHTRRRALSLLSGIELTPRPPRGGWHRNDPGDGGGDGSAGGGPAGGGENDDAGDDKTGDGDKKPKLDDGEFDKERAARALGSAREAERKAKQAAKDSSDKLASVLKALGIGSDGKADPETQVKQLTDRATAAEQRAEALAVQLAVRDAATKHSAHAAELLDSTKFLDQLKKLDVTADDYADKVGDLVKKAVKDNPARYGTTGAKGGGTRSGSSDHTGGGHGPARSANLQSAVAKKMAG</sequence>
<evidence type="ECO:0000313" key="3">
    <source>
        <dbReference type="Proteomes" id="UP000239415"/>
    </source>
</evidence>
<gene>
    <name evidence="2" type="ORF">CLV67_103222</name>
</gene>
<evidence type="ECO:0000256" key="1">
    <source>
        <dbReference type="SAM" id="MobiDB-lite"/>
    </source>
</evidence>
<protein>
    <recommendedName>
        <fullName evidence="4">Minor structural protein GP20</fullName>
    </recommendedName>
</protein>
<keyword evidence="3" id="KW-1185">Reference proteome</keyword>
<dbReference type="EMBL" id="PVMZ01000003">
    <property type="protein sequence ID" value="PRX23474.1"/>
    <property type="molecule type" value="Genomic_DNA"/>
</dbReference>
<accession>A0A2T0KIY7</accession>
<organism evidence="2 3">
    <name type="scientific">Actinoplanes italicus</name>
    <dbReference type="NCBI Taxonomy" id="113567"/>
    <lineage>
        <taxon>Bacteria</taxon>
        <taxon>Bacillati</taxon>
        <taxon>Actinomycetota</taxon>
        <taxon>Actinomycetes</taxon>
        <taxon>Micromonosporales</taxon>
        <taxon>Micromonosporaceae</taxon>
        <taxon>Actinoplanes</taxon>
    </lineage>
</organism>
<feature type="compositionally biased region" description="Gly residues" evidence="1">
    <location>
        <begin position="32"/>
        <end position="48"/>
    </location>
</feature>
<evidence type="ECO:0008006" key="4">
    <source>
        <dbReference type="Google" id="ProtNLM"/>
    </source>
</evidence>
<name>A0A2T0KIY7_9ACTN</name>
<feature type="region of interest" description="Disordered" evidence="1">
    <location>
        <begin position="193"/>
        <end position="239"/>
    </location>
</feature>
<reference evidence="2 3" key="1">
    <citation type="submission" date="2018-03" db="EMBL/GenBank/DDBJ databases">
        <title>Genomic Encyclopedia of Archaeal and Bacterial Type Strains, Phase II (KMG-II): from individual species to whole genera.</title>
        <authorList>
            <person name="Goeker M."/>
        </authorList>
    </citation>
    <scope>NUCLEOTIDE SEQUENCE [LARGE SCALE GENOMIC DNA]</scope>
    <source>
        <strain evidence="2 3">DSM 43146</strain>
    </source>
</reference>